<keyword evidence="3" id="KW-1185">Reference proteome</keyword>
<feature type="non-terminal residue" evidence="2">
    <location>
        <position position="35"/>
    </location>
</feature>
<protein>
    <submittedName>
        <fullName evidence="2">Uncharacterized protein</fullName>
    </submittedName>
</protein>
<evidence type="ECO:0000256" key="1">
    <source>
        <dbReference type="SAM" id="MobiDB-lite"/>
    </source>
</evidence>
<dbReference type="Proteomes" id="UP000295807">
    <property type="component" value="Unassembled WGS sequence"/>
</dbReference>
<proteinExistence type="predicted"/>
<feature type="region of interest" description="Disordered" evidence="1">
    <location>
        <begin position="1"/>
        <end position="35"/>
    </location>
</feature>
<reference evidence="2 3" key="1">
    <citation type="submission" date="2019-03" db="EMBL/GenBank/DDBJ databases">
        <title>Genomic Encyclopedia of Type Strains, Phase IV (KMG-IV): sequencing the most valuable type-strain genomes for metagenomic binning, comparative biology and taxonomic classification.</title>
        <authorList>
            <person name="Goeker M."/>
        </authorList>
    </citation>
    <scope>NUCLEOTIDE SEQUENCE [LARGE SCALE GENOMIC DNA]</scope>
    <source>
        <strain evidence="2 3">DSM 21100</strain>
    </source>
</reference>
<gene>
    <name evidence="2" type="ORF">EDD80_11497</name>
</gene>
<organism evidence="2 3">
    <name type="scientific">Anseongella ginsenosidimutans</name>
    <dbReference type="NCBI Taxonomy" id="496056"/>
    <lineage>
        <taxon>Bacteria</taxon>
        <taxon>Pseudomonadati</taxon>
        <taxon>Bacteroidota</taxon>
        <taxon>Sphingobacteriia</taxon>
        <taxon>Sphingobacteriales</taxon>
        <taxon>Sphingobacteriaceae</taxon>
        <taxon>Anseongella</taxon>
    </lineage>
</organism>
<name>A0A4R3KPM7_9SPHI</name>
<evidence type="ECO:0000313" key="3">
    <source>
        <dbReference type="Proteomes" id="UP000295807"/>
    </source>
</evidence>
<evidence type="ECO:0000313" key="2">
    <source>
        <dbReference type="EMBL" id="TCS85227.1"/>
    </source>
</evidence>
<sequence>MLRDQKNFSYLCSPDGKPGGSFRQTDGPADEKMKK</sequence>
<dbReference type="AlphaFoldDB" id="A0A4R3KPM7"/>
<dbReference type="EMBL" id="SMAD01000014">
    <property type="protein sequence ID" value="TCS85227.1"/>
    <property type="molecule type" value="Genomic_DNA"/>
</dbReference>
<comment type="caution">
    <text evidence="2">The sequence shown here is derived from an EMBL/GenBank/DDBJ whole genome shotgun (WGS) entry which is preliminary data.</text>
</comment>
<accession>A0A4R3KPM7</accession>